<feature type="compositionally biased region" description="Basic and acidic residues" evidence="1">
    <location>
        <begin position="137"/>
        <end position="166"/>
    </location>
</feature>
<feature type="compositionally biased region" description="Pro residues" evidence="1">
    <location>
        <begin position="180"/>
        <end position="200"/>
    </location>
</feature>
<name>A0ABW3VFD6_9PSEU</name>
<feature type="non-terminal residue" evidence="2">
    <location>
        <position position="200"/>
    </location>
</feature>
<gene>
    <name evidence="2" type="ORF">ACFQ34_10755</name>
</gene>
<feature type="compositionally biased region" description="Low complexity" evidence="1">
    <location>
        <begin position="1"/>
        <end position="20"/>
    </location>
</feature>
<evidence type="ECO:0000313" key="3">
    <source>
        <dbReference type="Proteomes" id="UP001597182"/>
    </source>
</evidence>
<dbReference type="EMBL" id="JBHTMB010000080">
    <property type="protein sequence ID" value="MFD1233762.1"/>
    <property type="molecule type" value="Genomic_DNA"/>
</dbReference>
<feature type="compositionally biased region" description="Basic and acidic residues" evidence="1">
    <location>
        <begin position="88"/>
        <end position="101"/>
    </location>
</feature>
<evidence type="ECO:0000313" key="2">
    <source>
        <dbReference type="EMBL" id="MFD1233762.1"/>
    </source>
</evidence>
<reference evidence="3" key="1">
    <citation type="journal article" date="2019" name="Int. J. Syst. Evol. Microbiol.">
        <title>The Global Catalogue of Microorganisms (GCM) 10K type strain sequencing project: providing services to taxonomists for standard genome sequencing and annotation.</title>
        <authorList>
            <consortium name="The Broad Institute Genomics Platform"/>
            <consortium name="The Broad Institute Genome Sequencing Center for Infectious Disease"/>
            <person name="Wu L."/>
            <person name="Ma J."/>
        </authorList>
    </citation>
    <scope>NUCLEOTIDE SEQUENCE [LARGE SCALE GENOMIC DNA]</scope>
    <source>
        <strain evidence="3">CCUG 49018</strain>
    </source>
</reference>
<evidence type="ECO:0000256" key="1">
    <source>
        <dbReference type="SAM" id="MobiDB-lite"/>
    </source>
</evidence>
<protein>
    <submittedName>
        <fullName evidence="2">Uncharacterized protein</fullName>
    </submittedName>
</protein>
<accession>A0ABW3VFD6</accession>
<dbReference type="Proteomes" id="UP001597182">
    <property type="component" value="Unassembled WGS sequence"/>
</dbReference>
<feature type="region of interest" description="Disordered" evidence="1">
    <location>
        <begin position="1"/>
        <end position="200"/>
    </location>
</feature>
<proteinExistence type="predicted"/>
<keyword evidence="3" id="KW-1185">Reference proteome</keyword>
<comment type="caution">
    <text evidence="2">The sequence shown here is derived from an EMBL/GenBank/DDBJ whole genome shotgun (WGS) entry which is preliminary data.</text>
</comment>
<sequence>MTTYADGAPPSASSGSPQPGDDAEGGPVAMPRQPPGVEDSGPAWVQAEIQRRMRASPASSGGRHARRERGVDADDAVEDVESPARGLLRPDADRPAADRHIARPAGPGQGAEAVGPPAHGHPPHGHPAQEPPAPDGPAHELPAHDVTEPGRDGRRAPARPAPRDRTQVWQPDPYAAGGLRPPPAPIVPEPTPWPPPAPAR</sequence>
<organism evidence="2 3">
    <name type="scientific">Pseudonocardia benzenivorans</name>
    <dbReference type="NCBI Taxonomy" id="228005"/>
    <lineage>
        <taxon>Bacteria</taxon>
        <taxon>Bacillati</taxon>
        <taxon>Actinomycetota</taxon>
        <taxon>Actinomycetes</taxon>
        <taxon>Pseudonocardiales</taxon>
        <taxon>Pseudonocardiaceae</taxon>
        <taxon>Pseudonocardia</taxon>
    </lineage>
</organism>